<keyword evidence="4" id="KW-1185">Reference proteome</keyword>
<sequence length="273" mass="29980">MARLLEDGVVSLELESGRGGASNTTDPDDSDDCSATSSDAGGASPKSSEQACDNPAIMVVLICSICTMANLNVRTRSFMLTSVGPGFFSTFWSCGLVMMHVFSKGSCAQMPWLVSWATLEGVSLASVVAVYVAANKCREMVFAAALTLGILALCMTLRIRCKKSDNGAATILCYLKYLTCIYLAWRFYNLEKLQEPSFWISSCGIVIGGMYLWLHKGDMHLHGHSIFALVTLYINILNLWPRVTAPEQGYMNYDTVRTTTDLNNAIYFLQTLY</sequence>
<accession>A0A835YS45</accession>
<feature type="transmembrane region" description="Helical" evidence="2">
    <location>
        <begin position="140"/>
        <end position="159"/>
    </location>
</feature>
<dbReference type="Proteomes" id="UP000664859">
    <property type="component" value="Unassembled WGS sequence"/>
</dbReference>
<keyword evidence="2" id="KW-0812">Transmembrane</keyword>
<protein>
    <submittedName>
        <fullName evidence="3">Uncharacterized protein</fullName>
    </submittedName>
</protein>
<feature type="transmembrane region" description="Helical" evidence="2">
    <location>
        <begin position="197"/>
        <end position="214"/>
    </location>
</feature>
<proteinExistence type="predicted"/>
<feature type="transmembrane region" description="Helical" evidence="2">
    <location>
        <begin position="56"/>
        <end position="73"/>
    </location>
</feature>
<evidence type="ECO:0000256" key="2">
    <source>
        <dbReference type="SAM" id="Phobius"/>
    </source>
</evidence>
<gene>
    <name evidence="3" type="ORF">JKP88DRAFT_323630</name>
</gene>
<feature type="region of interest" description="Disordered" evidence="1">
    <location>
        <begin position="13"/>
        <end position="50"/>
    </location>
</feature>
<keyword evidence="2" id="KW-1133">Transmembrane helix</keyword>
<feature type="transmembrane region" description="Helical" evidence="2">
    <location>
        <begin position="166"/>
        <end position="185"/>
    </location>
</feature>
<keyword evidence="2" id="KW-0472">Membrane</keyword>
<evidence type="ECO:0000313" key="3">
    <source>
        <dbReference type="EMBL" id="KAG5180587.1"/>
    </source>
</evidence>
<evidence type="ECO:0000256" key="1">
    <source>
        <dbReference type="SAM" id="MobiDB-lite"/>
    </source>
</evidence>
<evidence type="ECO:0000313" key="4">
    <source>
        <dbReference type="Proteomes" id="UP000664859"/>
    </source>
</evidence>
<dbReference type="EMBL" id="JAFCMP010000379">
    <property type="protein sequence ID" value="KAG5180587.1"/>
    <property type="molecule type" value="Genomic_DNA"/>
</dbReference>
<feature type="transmembrane region" description="Helical" evidence="2">
    <location>
        <begin position="113"/>
        <end position="134"/>
    </location>
</feature>
<reference evidence="3" key="1">
    <citation type="submission" date="2021-02" db="EMBL/GenBank/DDBJ databases">
        <title>First Annotated Genome of the Yellow-green Alga Tribonema minus.</title>
        <authorList>
            <person name="Mahan K.M."/>
        </authorList>
    </citation>
    <scope>NUCLEOTIDE SEQUENCE</scope>
    <source>
        <strain evidence="3">UTEX B ZZ1240</strain>
    </source>
</reference>
<name>A0A835YS45_9STRA</name>
<feature type="transmembrane region" description="Helical" evidence="2">
    <location>
        <begin position="79"/>
        <end position="101"/>
    </location>
</feature>
<organism evidence="3 4">
    <name type="scientific">Tribonema minus</name>
    <dbReference type="NCBI Taxonomy" id="303371"/>
    <lineage>
        <taxon>Eukaryota</taxon>
        <taxon>Sar</taxon>
        <taxon>Stramenopiles</taxon>
        <taxon>Ochrophyta</taxon>
        <taxon>PX clade</taxon>
        <taxon>Xanthophyceae</taxon>
        <taxon>Tribonematales</taxon>
        <taxon>Tribonemataceae</taxon>
        <taxon>Tribonema</taxon>
    </lineage>
</organism>
<comment type="caution">
    <text evidence="3">The sequence shown here is derived from an EMBL/GenBank/DDBJ whole genome shotgun (WGS) entry which is preliminary data.</text>
</comment>
<feature type="transmembrane region" description="Helical" evidence="2">
    <location>
        <begin position="226"/>
        <end position="243"/>
    </location>
</feature>
<feature type="compositionally biased region" description="Low complexity" evidence="1">
    <location>
        <begin position="33"/>
        <end position="45"/>
    </location>
</feature>
<dbReference type="AlphaFoldDB" id="A0A835YS45"/>